<proteinExistence type="predicted"/>
<dbReference type="AlphaFoldDB" id="A0A0H3DB57"/>
<dbReference type="HOGENOM" id="CLU_1755025_0_0_11"/>
<dbReference type="RefSeq" id="WP_013227570.1">
    <property type="nucleotide sequence ID" value="NC_014318.1"/>
</dbReference>
<dbReference type="GO" id="GO:0003677">
    <property type="term" value="F:DNA binding"/>
    <property type="evidence" value="ECO:0007669"/>
    <property type="project" value="InterPro"/>
</dbReference>
<dbReference type="KEGG" id="amd:AMED_5763"/>
<evidence type="ECO:0000313" key="4">
    <source>
        <dbReference type="Proteomes" id="UP000000328"/>
    </source>
</evidence>
<feature type="domain" description="HTH cro/C1-type" evidence="2">
    <location>
        <begin position="39"/>
        <end position="86"/>
    </location>
</feature>
<dbReference type="SMART" id="SM00530">
    <property type="entry name" value="HTH_XRE"/>
    <property type="match status" value="1"/>
</dbReference>
<dbReference type="InterPro" id="IPR001387">
    <property type="entry name" value="Cro/C1-type_HTH"/>
</dbReference>
<dbReference type="SUPFAM" id="SSF47413">
    <property type="entry name" value="lambda repressor-like DNA-binding domains"/>
    <property type="match status" value="1"/>
</dbReference>
<dbReference type="PANTHER" id="PTHR35010:SF2">
    <property type="entry name" value="BLL4672 PROTEIN"/>
    <property type="match status" value="1"/>
</dbReference>
<dbReference type="PROSITE" id="PS50943">
    <property type="entry name" value="HTH_CROC1"/>
    <property type="match status" value="1"/>
</dbReference>
<dbReference type="CDD" id="cd00093">
    <property type="entry name" value="HTH_XRE"/>
    <property type="match status" value="1"/>
</dbReference>
<sequence>MAGRQDGTELGNFLRARRAQVKPEQAGIPAGPGCRRTPGLRREELASLAGMSVDYYTRLERGREHRPSPGVIDALATALRLDETEHAHLFDLAAQAAHMTPPHRPVPGTQNVSPGTELLLEHLRPRDHDAMVLLDSRAELSSGSRSSR</sequence>
<organism evidence="3 4">
    <name type="scientific">Amycolatopsis mediterranei (strain U-32)</name>
    <dbReference type="NCBI Taxonomy" id="749927"/>
    <lineage>
        <taxon>Bacteria</taxon>
        <taxon>Bacillati</taxon>
        <taxon>Actinomycetota</taxon>
        <taxon>Actinomycetes</taxon>
        <taxon>Pseudonocardiales</taxon>
        <taxon>Pseudonocardiaceae</taxon>
        <taxon>Amycolatopsis</taxon>
    </lineage>
</organism>
<dbReference type="Pfam" id="PF13560">
    <property type="entry name" value="HTH_31"/>
    <property type="match status" value="1"/>
</dbReference>
<evidence type="ECO:0000259" key="2">
    <source>
        <dbReference type="PROSITE" id="PS50943"/>
    </source>
</evidence>
<evidence type="ECO:0000313" key="3">
    <source>
        <dbReference type="EMBL" id="ADJ47512.1"/>
    </source>
</evidence>
<dbReference type="Gene3D" id="1.10.260.40">
    <property type="entry name" value="lambda repressor-like DNA-binding domains"/>
    <property type="match status" value="1"/>
</dbReference>
<dbReference type="GeneID" id="92873436"/>
<dbReference type="PATRIC" id="fig|749927.5.peg.5985"/>
<dbReference type="Proteomes" id="UP000000328">
    <property type="component" value="Chromosome"/>
</dbReference>
<feature type="region of interest" description="Disordered" evidence="1">
    <location>
        <begin position="1"/>
        <end position="38"/>
    </location>
</feature>
<dbReference type="eggNOG" id="COG1396">
    <property type="taxonomic scope" value="Bacteria"/>
</dbReference>
<reference evidence="3 4" key="1">
    <citation type="journal article" date="2010" name="Cell Res.">
        <title>Complete genome sequence of the rifamycin SV-producing Amycolatopsis mediterranei U32 revealed its genetic characteristics in phylogeny and metabolism.</title>
        <authorList>
            <person name="Zhao W."/>
            <person name="Zhong Y."/>
            <person name="Yuan H."/>
            <person name="Wang J."/>
            <person name="Zheng H."/>
            <person name="Wang Y."/>
            <person name="Cen X."/>
            <person name="Xu F."/>
            <person name="Bai J."/>
            <person name="Han X."/>
            <person name="Lu G."/>
            <person name="Zhu Y."/>
            <person name="Shao Z."/>
            <person name="Yan H."/>
            <person name="Li C."/>
            <person name="Peng N."/>
            <person name="Zhang Z."/>
            <person name="Zhang Y."/>
            <person name="Lin W."/>
            <person name="Fan Y."/>
            <person name="Qin Z."/>
            <person name="Hu Y."/>
            <person name="Zhu B."/>
            <person name="Wang S."/>
            <person name="Ding X."/>
            <person name="Zhao G.P."/>
        </authorList>
    </citation>
    <scope>NUCLEOTIDE SEQUENCE [LARGE SCALE GENOMIC DNA]</scope>
    <source>
        <strain evidence="4">U-32</strain>
    </source>
</reference>
<dbReference type="PANTHER" id="PTHR35010">
    <property type="entry name" value="BLL4672 PROTEIN-RELATED"/>
    <property type="match status" value="1"/>
</dbReference>
<dbReference type="OrthoDB" id="4790304at2"/>
<name>A0A0H3DB57_AMYMU</name>
<protein>
    <submittedName>
        <fullName evidence="3">XRE family transcriptional regulator</fullName>
    </submittedName>
</protein>
<dbReference type="EMBL" id="CP002000">
    <property type="protein sequence ID" value="ADJ47512.1"/>
    <property type="molecule type" value="Genomic_DNA"/>
</dbReference>
<evidence type="ECO:0000256" key="1">
    <source>
        <dbReference type="SAM" id="MobiDB-lite"/>
    </source>
</evidence>
<accession>A0A0H3DB57</accession>
<gene>
    <name evidence="3" type="ordered locus">AMED_5763</name>
</gene>
<dbReference type="InterPro" id="IPR010982">
    <property type="entry name" value="Lambda_DNA-bd_dom_sf"/>
</dbReference>